<proteinExistence type="predicted"/>
<protein>
    <submittedName>
        <fullName evidence="2">Uncharacterized protein</fullName>
    </submittedName>
</protein>
<dbReference type="AlphaFoldDB" id="A0A327Z809"/>
<feature type="compositionally biased region" description="Low complexity" evidence="1">
    <location>
        <begin position="32"/>
        <end position="41"/>
    </location>
</feature>
<evidence type="ECO:0000313" key="2">
    <source>
        <dbReference type="EMBL" id="RAK27182.1"/>
    </source>
</evidence>
<dbReference type="Proteomes" id="UP000249341">
    <property type="component" value="Unassembled WGS sequence"/>
</dbReference>
<evidence type="ECO:0000256" key="1">
    <source>
        <dbReference type="SAM" id="MobiDB-lite"/>
    </source>
</evidence>
<accession>A0A327Z809</accession>
<name>A0A327Z809_9ACTN</name>
<keyword evidence="3" id="KW-1185">Reference proteome</keyword>
<gene>
    <name evidence="2" type="ORF">B0I29_12469</name>
</gene>
<dbReference type="EMBL" id="QLMJ01000024">
    <property type="protein sequence ID" value="RAK27182.1"/>
    <property type="molecule type" value="Genomic_DNA"/>
</dbReference>
<feature type="compositionally biased region" description="Low complexity" evidence="1">
    <location>
        <begin position="72"/>
        <end position="108"/>
    </location>
</feature>
<organism evidence="2 3">
    <name type="scientific">Actinoplanes lutulentus</name>
    <dbReference type="NCBI Taxonomy" id="1287878"/>
    <lineage>
        <taxon>Bacteria</taxon>
        <taxon>Bacillati</taxon>
        <taxon>Actinomycetota</taxon>
        <taxon>Actinomycetes</taxon>
        <taxon>Micromonosporales</taxon>
        <taxon>Micromonosporaceae</taxon>
        <taxon>Actinoplanes</taxon>
    </lineage>
</organism>
<comment type="caution">
    <text evidence="2">The sequence shown here is derived from an EMBL/GenBank/DDBJ whole genome shotgun (WGS) entry which is preliminary data.</text>
</comment>
<feature type="region of interest" description="Disordered" evidence="1">
    <location>
        <begin position="32"/>
        <end position="109"/>
    </location>
</feature>
<evidence type="ECO:0000313" key="3">
    <source>
        <dbReference type="Proteomes" id="UP000249341"/>
    </source>
</evidence>
<reference evidence="2 3" key="1">
    <citation type="submission" date="2018-06" db="EMBL/GenBank/DDBJ databases">
        <title>Genomic Encyclopedia of Type Strains, Phase III (KMG-III): the genomes of soil and plant-associated and newly described type strains.</title>
        <authorList>
            <person name="Whitman W."/>
        </authorList>
    </citation>
    <scope>NUCLEOTIDE SEQUENCE [LARGE SCALE GENOMIC DNA]</scope>
    <source>
        <strain evidence="2 3">CGMCC 4.7090</strain>
    </source>
</reference>
<sequence>MLSSFALSPVLNAAKTDVGALPDLGRVPAAEVAVTTKTEAPSPTATEPSVPADDESETATAQPSRTSRKPTSKPATADPTAPATAKPTAAATTTRPTTTTEDGWTVTTSDDGVKTYVKTFTTDGGRAVIKMISDGTVYLVTATPADGYTVEKNGSDVNLAVYFNETGHSFIIHAQWFNGAPFVEVSEVGE</sequence>